<comment type="caution">
    <text evidence="10">The sequence shown here is derived from an EMBL/GenBank/DDBJ whole genome shotgun (WGS) entry which is preliminary data.</text>
</comment>
<feature type="region of interest" description="Disordered" evidence="6">
    <location>
        <begin position="466"/>
        <end position="489"/>
    </location>
</feature>
<dbReference type="InterPro" id="IPR020846">
    <property type="entry name" value="MFS_dom"/>
</dbReference>
<dbReference type="InterPro" id="IPR011701">
    <property type="entry name" value="MFS"/>
</dbReference>
<accession>A0A8K0NP93</accession>
<comment type="subcellular location">
    <subcellularLocation>
        <location evidence="1">Membrane</location>
        <topology evidence="1">Multi-pass membrane protein</topology>
    </subcellularLocation>
</comment>
<dbReference type="GO" id="GO:0016020">
    <property type="term" value="C:membrane"/>
    <property type="evidence" value="ECO:0007669"/>
    <property type="project" value="UniProtKB-SubCell"/>
</dbReference>
<keyword evidence="11" id="KW-1185">Reference proteome</keyword>
<dbReference type="InterPro" id="IPR036259">
    <property type="entry name" value="MFS_trans_sf"/>
</dbReference>
<dbReference type="PROSITE" id="PS50850">
    <property type="entry name" value="MFS"/>
    <property type="match status" value="1"/>
</dbReference>
<feature type="transmembrane region" description="Helical" evidence="7">
    <location>
        <begin position="440"/>
        <end position="458"/>
    </location>
</feature>
<feature type="domain" description="N-acetyltransferase" evidence="9">
    <location>
        <begin position="501"/>
        <end position="671"/>
    </location>
</feature>
<dbReference type="PROSITE" id="PS51186">
    <property type="entry name" value="GNAT"/>
    <property type="match status" value="1"/>
</dbReference>
<dbReference type="Proteomes" id="UP000812966">
    <property type="component" value="Unassembled WGS sequence"/>
</dbReference>
<evidence type="ECO:0000313" key="10">
    <source>
        <dbReference type="EMBL" id="KAG7562278.1"/>
    </source>
</evidence>
<dbReference type="PANTHER" id="PTHR23504:SF15">
    <property type="entry name" value="MAJOR FACILITATOR SUPERFAMILY (MFS) PROFILE DOMAIN-CONTAINING PROTEIN"/>
    <property type="match status" value="1"/>
</dbReference>
<sequence>MTTVTSPSRRNAGFRKQLFTLMFIRTVEPLSICQLFAYVNPMTEYLLPSTDKADIGRYSGAIESAFAIGSFLFAFQWGRLSDRIGRRPAILMGMMGIALSVLAFGLSRNFYFSLVARFLGGALCGNASVIRATLGEITPPEAEHWVYPLYTVIWDVSVIVGPILGATLADPARQYPGTWFGNIKLFQDHPFLPPCALIAAMAMAAAAATLFVLEESLEKHESLQGGDGQETPASENTALLSTPRRRPASISTTQLLSYPAVQQVLAAFFLMAIISMGFDALFVLFCYSPKDIYGIEIKPSGIAQAFAFKGFFSIAFAACILPLLQRRLGVLKLYNALNPFWAVSFALPLVMNVLARQEHGWVVDGEMRKMWALMIPLMITYTLGDLAWASLSVIANNSAPVKGCLGALNGIAISCSSLGRAVGPAFGGLLYSLSARSHIPIVWIVFIGLSALTSIQGWTLQPTARALSDDEEGKDERPESGSAGYGALETTGGTVRKPVFTVVEAKTRAEWLECVGIRIEVFIDEQGYDMADEVDKYDEKDVSVHFCLYAQDDPEKAERGEKGVPAGTVRVVKSSLKLGRLAVSKNYRGYGLGKNLVQAVHDWVKVEGHRGYIGQESASGSGEQRAGRKVTIKLEAQLHAIKFYEKMGYHIVGEEFICDGQPHILMVQDFEVS</sequence>
<dbReference type="InterPro" id="IPR016181">
    <property type="entry name" value="Acyl_CoA_acyltransferase"/>
</dbReference>
<dbReference type="InterPro" id="IPR000182">
    <property type="entry name" value="GNAT_dom"/>
</dbReference>
<evidence type="ECO:0000259" key="8">
    <source>
        <dbReference type="PROSITE" id="PS50850"/>
    </source>
</evidence>
<feature type="transmembrane region" description="Helical" evidence="7">
    <location>
        <begin position="411"/>
        <end position="433"/>
    </location>
</feature>
<dbReference type="GO" id="GO:0016747">
    <property type="term" value="F:acyltransferase activity, transferring groups other than amino-acyl groups"/>
    <property type="evidence" value="ECO:0007669"/>
    <property type="project" value="InterPro"/>
</dbReference>
<dbReference type="CDD" id="cd04301">
    <property type="entry name" value="NAT_SF"/>
    <property type="match status" value="1"/>
</dbReference>
<dbReference type="EMBL" id="JABELV010000035">
    <property type="protein sequence ID" value="KAG7562278.1"/>
    <property type="molecule type" value="Genomic_DNA"/>
</dbReference>
<feature type="transmembrane region" description="Helical" evidence="7">
    <location>
        <begin position="371"/>
        <end position="391"/>
    </location>
</feature>
<protein>
    <submittedName>
        <fullName evidence="10">Uncharacterized protein</fullName>
    </submittedName>
</protein>
<feature type="transmembrane region" description="Helical" evidence="7">
    <location>
        <begin position="264"/>
        <end position="285"/>
    </location>
</feature>
<evidence type="ECO:0000256" key="2">
    <source>
        <dbReference type="ARBA" id="ARBA00022448"/>
    </source>
</evidence>
<keyword evidence="2" id="KW-0813">Transport</keyword>
<name>A0A8K0NP93_9TREE</name>
<feature type="transmembrane region" description="Helical" evidence="7">
    <location>
        <begin position="306"/>
        <end position="324"/>
    </location>
</feature>
<dbReference type="Pfam" id="PF07690">
    <property type="entry name" value="MFS_1"/>
    <property type="match status" value="1"/>
</dbReference>
<dbReference type="SUPFAM" id="SSF55729">
    <property type="entry name" value="Acyl-CoA N-acyltransferases (Nat)"/>
    <property type="match status" value="1"/>
</dbReference>
<evidence type="ECO:0000313" key="11">
    <source>
        <dbReference type="Proteomes" id="UP000812966"/>
    </source>
</evidence>
<dbReference type="Pfam" id="PF13508">
    <property type="entry name" value="Acetyltransf_7"/>
    <property type="match status" value="1"/>
</dbReference>
<dbReference type="CDD" id="cd17330">
    <property type="entry name" value="MFS_SLC46_TetA_like"/>
    <property type="match status" value="1"/>
</dbReference>
<evidence type="ECO:0000256" key="4">
    <source>
        <dbReference type="ARBA" id="ARBA00022989"/>
    </source>
</evidence>
<evidence type="ECO:0000256" key="5">
    <source>
        <dbReference type="ARBA" id="ARBA00023136"/>
    </source>
</evidence>
<dbReference type="GO" id="GO:0022857">
    <property type="term" value="F:transmembrane transporter activity"/>
    <property type="evidence" value="ECO:0007669"/>
    <property type="project" value="InterPro"/>
</dbReference>
<feature type="transmembrane region" description="Helical" evidence="7">
    <location>
        <begin position="336"/>
        <end position="355"/>
    </location>
</feature>
<dbReference type="AlphaFoldDB" id="A0A8K0NP93"/>
<feature type="transmembrane region" description="Helical" evidence="7">
    <location>
        <begin position="89"/>
        <end position="111"/>
    </location>
</feature>
<dbReference type="Gene3D" id="3.40.630.30">
    <property type="match status" value="1"/>
</dbReference>
<organism evidence="10 11">
    <name type="scientific">Filobasidium floriforme</name>
    <dbReference type="NCBI Taxonomy" id="5210"/>
    <lineage>
        <taxon>Eukaryota</taxon>
        <taxon>Fungi</taxon>
        <taxon>Dikarya</taxon>
        <taxon>Basidiomycota</taxon>
        <taxon>Agaricomycotina</taxon>
        <taxon>Tremellomycetes</taxon>
        <taxon>Filobasidiales</taxon>
        <taxon>Filobasidiaceae</taxon>
        <taxon>Filobasidium</taxon>
    </lineage>
</organism>
<gene>
    <name evidence="10" type="ORF">FFLO_02266</name>
</gene>
<evidence type="ECO:0000259" key="9">
    <source>
        <dbReference type="PROSITE" id="PS51186"/>
    </source>
</evidence>
<feature type="domain" description="Major facilitator superfamily (MFS) profile" evidence="8">
    <location>
        <begin position="17"/>
        <end position="465"/>
    </location>
</feature>
<proteinExistence type="predicted"/>
<dbReference type="SUPFAM" id="SSF103473">
    <property type="entry name" value="MFS general substrate transporter"/>
    <property type="match status" value="1"/>
</dbReference>
<evidence type="ECO:0000256" key="7">
    <source>
        <dbReference type="SAM" id="Phobius"/>
    </source>
</evidence>
<feature type="transmembrane region" description="Helical" evidence="7">
    <location>
        <begin position="58"/>
        <end position="77"/>
    </location>
</feature>
<feature type="transmembrane region" description="Helical" evidence="7">
    <location>
        <begin position="190"/>
        <end position="213"/>
    </location>
</feature>
<reference evidence="10" key="1">
    <citation type="submission" date="2020-04" db="EMBL/GenBank/DDBJ databases">
        <title>Analysis of mating type loci in Filobasidium floriforme.</title>
        <authorList>
            <person name="Nowrousian M."/>
        </authorList>
    </citation>
    <scope>NUCLEOTIDE SEQUENCE</scope>
    <source>
        <strain evidence="10">CBS 6242</strain>
    </source>
</reference>
<evidence type="ECO:0000256" key="3">
    <source>
        <dbReference type="ARBA" id="ARBA00022692"/>
    </source>
</evidence>
<keyword evidence="5 7" id="KW-0472">Membrane</keyword>
<keyword evidence="4 7" id="KW-1133">Transmembrane helix</keyword>
<feature type="transmembrane region" description="Helical" evidence="7">
    <location>
        <begin position="18"/>
        <end position="38"/>
    </location>
</feature>
<dbReference type="PANTHER" id="PTHR23504">
    <property type="entry name" value="MAJOR FACILITATOR SUPERFAMILY DOMAIN-CONTAINING PROTEIN 10"/>
    <property type="match status" value="1"/>
</dbReference>
<keyword evidence="3 7" id="KW-0812">Transmembrane</keyword>
<dbReference type="Gene3D" id="1.20.1250.20">
    <property type="entry name" value="MFS general substrate transporter like domains"/>
    <property type="match status" value="1"/>
</dbReference>
<evidence type="ECO:0000256" key="6">
    <source>
        <dbReference type="SAM" id="MobiDB-lite"/>
    </source>
</evidence>
<evidence type="ECO:0000256" key="1">
    <source>
        <dbReference type="ARBA" id="ARBA00004141"/>
    </source>
</evidence>